<sequence length="115" mass="12885">MSIAMASVMFCFNNLNKLQALTLQREVQSARYLQQNSTTQSPALFSGQIPLYEGQIDDIISFFIKQQLSVEQCQIVISGQKLQSSDGSTEPTVLPVPNIVNHMLKHIDCTLIIER</sequence>
<comment type="caution">
    <text evidence="1">The sequence shown here is derived from an EMBL/GenBank/DDBJ whole genome shotgun (WGS) entry which is preliminary data.</text>
</comment>
<evidence type="ECO:0000313" key="1">
    <source>
        <dbReference type="EMBL" id="EAR27685.1"/>
    </source>
</evidence>
<dbReference type="eggNOG" id="ENOG503352T">
    <property type="taxonomic scope" value="Bacteria"/>
</dbReference>
<proteinExistence type="predicted"/>
<dbReference type="EMBL" id="AAOH01000005">
    <property type="protein sequence ID" value="EAR27685.1"/>
    <property type="molecule type" value="Genomic_DNA"/>
</dbReference>
<protein>
    <submittedName>
        <fullName evidence="1">Uncharacterized protein</fullName>
    </submittedName>
</protein>
<dbReference type="STRING" id="87626.PTD2_17725"/>
<dbReference type="HOGENOM" id="CLU_2191440_0_0_6"/>
<dbReference type="OrthoDB" id="6331814at2"/>
<dbReference type="Proteomes" id="UP000006201">
    <property type="component" value="Unassembled WGS sequence"/>
</dbReference>
<reference evidence="1 2" key="1">
    <citation type="submission" date="2006-02" db="EMBL/GenBank/DDBJ databases">
        <authorList>
            <person name="Moran M.A."/>
            <person name="Kjelleberg S."/>
            <person name="Egan S."/>
            <person name="Saunders N."/>
            <person name="Thomas T."/>
            <person name="Ferriera S."/>
            <person name="Johnson J."/>
            <person name="Kravitz S."/>
            <person name="Halpern A."/>
            <person name="Remington K."/>
            <person name="Beeson K."/>
            <person name="Tran B."/>
            <person name="Rogers Y.-H."/>
            <person name="Friedman R."/>
            <person name="Venter J.C."/>
        </authorList>
    </citation>
    <scope>NUCLEOTIDE SEQUENCE [LARGE SCALE GENOMIC DNA]</scope>
    <source>
        <strain evidence="1 2">D2</strain>
    </source>
</reference>
<evidence type="ECO:0000313" key="2">
    <source>
        <dbReference type="Proteomes" id="UP000006201"/>
    </source>
</evidence>
<dbReference type="RefSeq" id="WP_009839517.1">
    <property type="nucleotide sequence ID" value="NZ_CH959301.1"/>
</dbReference>
<accession>A4CBE8</accession>
<dbReference type="AlphaFoldDB" id="A4CBE8"/>
<keyword evidence="2" id="KW-1185">Reference proteome</keyword>
<gene>
    <name evidence="1" type="ORF">PTD2_17725</name>
</gene>
<name>A4CBE8_9GAMM</name>
<organism evidence="1 2">
    <name type="scientific">Pseudoalteromonas tunicata D2</name>
    <dbReference type="NCBI Taxonomy" id="87626"/>
    <lineage>
        <taxon>Bacteria</taxon>
        <taxon>Pseudomonadati</taxon>
        <taxon>Pseudomonadota</taxon>
        <taxon>Gammaproteobacteria</taxon>
        <taxon>Alteromonadales</taxon>
        <taxon>Pseudoalteromonadaceae</taxon>
        <taxon>Pseudoalteromonas</taxon>
    </lineage>
</organism>